<comment type="similarity">
    <text evidence="3">Belongs to the tRNA pseudouridine synthase TruA family.</text>
</comment>
<evidence type="ECO:0000313" key="22">
    <source>
        <dbReference type="EMBL" id="CAD5234512.1"/>
    </source>
</evidence>
<evidence type="ECO:0000256" key="13">
    <source>
        <dbReference type="ARBA" id="ARBA00068582"/>
    </source>
</evidence>
<evidence type="ECO:0000256" key="10">
    <source>
        <dbReference type="ARBA" id="ARBA00053709"/>
    </source>
</evidence>
<dbReference type="InterPro" id="IPR041708">
    <property type="entry name" value="PUS1/PUS2-like"/>
</dbReference>
<keyword evidence="7" id="KW-0539">Nucleus</keyword>
<dbReference type="InterPro" id="IPR020103">
    <property type="entry name" value="PsdUridine_synth_cat_dom_sf"/>
</dbReference>
<keyword evidence="4" id="KW-0507">mRNA processing</keyword>
<reference evidence="26" key="1">
    <citation type="submission" date="2016-11" db="UniProtKB">
        <authorList>
            <consortium name="WormBaseParasite"/>
        </authorList>
    </citation>
    <scope>IDENTIFICATION</scope>
</reference>
<evidence type="ECO:0000256" key="20">
    <source>
        <dbReference type="SAM" id="MobiDB-lite"/>
    </source>
</evidence>
<dbReference type="InterPro" id="IPR020097">
    <property type="entry name" value="PsdUridine_synth_TruA_a/b_dom"/>
</dbReference>
<dbReference type="CDD" id="cd02568">
    <property type="entry name" value="PseudoU_synth_PUS1_PUS2"/>
    <property type="match status" value="1"/>
</dbReference>
<comment type="subunit">
    <text evidence="11">Monomer. Forms a complex with RARG and the SRA1 RNA in the nucleus.</text>
</comment>
<dbReference type="InterPro" id="IPR020094">
    <property type="entry name" value="TruA/RsuA/RluB/E/F_N"/>
</dbReference>
<comment type="subcellular location">
    <subcellularLocation>
        <location evidence="2">Nucleus</location>
    </subcellularLocation>
</comment>
<evidence type="ECO:0000256" key="2">
    <source>
        <dbReference type="ARBA" id="ARBA00004123"/>
    </source>
</evidence>
<dbReference type="GO" id="GO:1990481">
    <property type="term" value="P:mRNA pseudouridine synthesis"/>
    <property type="evidence" value="ECO:0007669"/>
    <property type="project" value="TreeGrafter"/>
</dbReference>
<evidence type="ECO:0000256" key="9">
    <source>
        <dbReference type="ARBA" id="ARBA00052184"/>
    </source>
</evidence>
<gene>
    <name evidence="22" type="ORF">BXYJ_LOCUS14603</name>
</gene>
<dbReference type="Proteomes" id="UP000582659">
    <property type="component" value="Unassembled WGS sequence"/>
</dbReference>
<dbReference type="GO" id="GO:0160147">
    <property type="term" value="F:tRNA pseudouridine(38-40) synthase activity"/>
    <property type="evidence" value="ECO:0007669"/>
    <property type="project" value="UniProtKB-EC"/>
</dbReference>
<keyword evidence="25" id="KW-1185">Reference proteome</keyword>
<dbReference type="InterPro" id="IPR020095">
    <property type="entry name" value="PsdUridine_synth_TruA_C"/>
</dbReference>
<feature type="active site" description="Nucleophile" evidence="18">
    <location>
        <position position="117"/>
    </location>
</feature>
<dbReference type="FunFam" id="3.30.70.660:FF:000002">
    <property type="entry name" value="tRNA pseudouridine synthase"/>
    <property type="match status" value="1"/>
</dbReference>
<sequence>MKKVFYNLVENLRKGVIKANLFKDNMADNKLLGFLGSMQDGAVEHKKDVTKPKKPKKVMHAMLMSYQGKSYFGMQKQKVEATIESHILDAMKAIGVISEEECSKPNLFWFQRAARTDRAVSAVGQICSMQLPLDQDFIDNGHLKLNEHLPKDIRVMSIKRTTPSFHAQKTCDARTYSYTLPTFAFAEMDKLTTWDYRISENRIDEINDVLASYLGTHNFFNYTSKKEHDDRSCYRYIKSFECTKPFLYHDSFRNKDVEFITVYVKGQSFILHQIRKMMGMVISVVRGLAYKSDILKTFESKRMDVPRAPGLGLLLEKLHYDVYSERHGLSHSSLNDWGEEVEKRVQSFRDEYIVSEILSSECQSQQMMQWLSSLIHHRFACDPRDENGESQSAMRDASRMATSEAHVSDVPPTATEVESNEVGTDAVASLPEASESAEDVIDEEEPEEKKARVAS</sequence>
<evidence type="ECO:0000256" key="12">
    <source>
        <dbReference type="ARBA" id="ARBA00066509"/>
    </source>
</evidence>
<evidence type="ECO:0000256" key="8">
    <source>
        <dbReference type="ARBA" id="ARBA00036943"/>
    </source>
</evidence>
<comment type="catalytic activity">
    <reaction evidence="8">
        <text>a uridine in tRNA = a pseudouridine in tRNA</text>
        <dbReference type="Rhea" id="RHEA:54572"/>
        <dbReference type="Rhea" id="RHEA-COMP:13339"/>
        <dbReference type="Rhea" id="RHEA-COMP:13934"/>
        <dbReference type="ChEBI" id="CHEBI:65314"/>
        <dbReference type="ChEBI" id="CHEBI:65315"/>
    </reaction>
</comment>
<evidence type="ECO:0000313" key="26">
    <source>
        <dbReference type="WBParaSite" id="BXY_1434400.1"/>
    </source>
</evidence>
<comment type="catalytic activity">
    <reaction evidence="1">
        <text>a uridine in mRNA = a pseudouridine in mRNA</text>
        <dbReference type="Rhea" id="RHEA:56644"/>
        <dbReference type="Rhea" id="RHEA-COMP:14658"/>
        <dbReference type="Rhea" id="RHEA-COMP:14659"/>
        <dbReference type="ChEBI" id="CHEBI:65314"/>
        <dbReference type="ChEBI" id="CHEBI:65315"/>
    </reaction>
</comment>
<evidence type="ECO:0000256" key="17">
    <source>
        <dbReference type="ARBA" id="ARBA00081344"/>
    </source>
</evidence>
<evidence type="ECO:0000256" key="16">
    <source>
        <dbReference type="ARBA" id="ARBA00080849"/>
    </source>
</evidence>
<dbReference type="EMBL" id="CAJFCV020000006">
    <property type="protein sequence ID" value="CAG9130318.1"/>
    <property type="molecule type" value="Genomic_DNA"/>
</dbReference>
<dbReference type="Proteomes" id="UP000095284">
    <property type="component" value="Unplaced"/>
</dbReference>
<evidence type="ECO:0000256" key="7">
    <source>
        <dbReference type="ARBA" id="ARBA00023242"/>
    </source>
</evidence>
<name>A0A1I7SMQ8_BURXY</name>
<feature type="compositionally biased region" description="Acidic residues" evidence="20">
    <location>
        <begin position="435"/>
        <end position="446"/>
    </location>
</feature>
<keyword evidence="5" id="KW-0819">tRNA processing</keyword>
<comment type="function">
    <text evidence="10">Pseudouridylate synthase that catalyzes pseudouridylation of tRNAs and mRNAs. Acts on positions 27/28 in the anticodon stem and also positions 34 and 36 in the anticodon of an intron containing tRNA. Also catalyzes pseudouridylation of mRNAs: mediates pseudouridylation of mRNAs with the consensus sequence 5'-UGUAG-3'. Acts as a regulator of pre-mRNA splicing by mediating pseudouridylation of pre-mRNAs at locations associated with alternatively spliced regions. Pseudouridylation of pre-mRNAs near splice sites directly regulates mRNA splicing and mRNA 3'-end processing. Involved in regulation of nuclear receptor activity through pseudouridylation of SRA1 mRNA.</text>
</comment>
<protein>
    <recommendedName>
        <fullName evidence="13">Pseudouridylate synthase 1 homolog</fullName>
        <ecNumber evidence="12">5.4.99.12</ecNumber>
    </recommendedName>
    <alternativeName>
        <fullName evidence="14">tRNA pseudouridine synthase 1</fullName>
    </alternativeName>
    <alternativeName>
        <fullName evidence="17">tRNA pseudouridine(38-40) synthase</fullName>
    </alternativeName>
    <alternativeName>
        <fullName evidence="15">tRNA pseudouridylate synthase I</fullName>
    </alternativeName>
    <alternativeName>
        <fullName evidence="16">tRNA-uridine isomerase I</fullName>
    </alternativeName>
</protein>
<dbReference type="eggNOG" id="KOG2553">
    <property type="taxonomic scope" value="Eukaryota"/>
</dbReference>
<evidence type="ECO:0000256" key="11">
    <source>
        <dbReference type="ARBA" id="ARBA00064589"/>
    </source>
</evidence>
<evidence type="ECO:0000256" key="6">
    <source>
        <dbReference type="ARBA" id="ARBA00023235"/>
    </source>
</evidence>
<dbReference type="GO" id="GO:0005634">
    <property type="term" value="C:nucleus"/>
    <property type="evidence" value="ECO:0007669"/>
    <property type="project" value="UniProtKB-SubCell"/>
</dbReference>
<comment type="catalytic activity">
    <reaction evidence="9">
        <text>uridine(38/39/40) in tRNA = pseudouridine(38/39/40) in tRNA</text>
        <dbReference type="Rhea" id="RHEA:22376"/>
        <dbReference type="Rhea" id="RHEA-COMP:10085"/>
        <dbReference type="Rhea" id="RHEA-COMP:10087"/>
        <dbReference type="ChEBI" id="CHEBI:65314"/>
        <dbReference type="ChEBI" id="CHEBI:65315"/>
        <dbReference type="EC" id="5.4.99.12"/>
    </reaction>
</comment>
<dbReference type="Gene3D" id="3.30.70.580">
    <property type="entry name" value="Pseudouridine synthase I, catalytic domain, N-terminal subdomain"/>
    <property type="match status" value="1"/>
</dbReference>
<dbReference type="NCBIfam" id="TIGR00071">
    <property type="entry name" value="hisT_truA"/>
    <property type="match status" value="1"/>
</dbReference>
<dbReference type="GO" id="GO:0031119">
    <property type="term" value="P:tRNA pseudouridine synthesis"/>
    <property type="evidence" value="ECO:0007669"/>
    <property type="project" value="InterPro"/>
</dbReference>
<dbReference type="WBParaSite" id="BXY_1434400.1">
    <property type="protein sequence ID" value="BXY_1434400.1"/>
    <property type="gene ID" value="BXY_1434400"/>
</dbReference>
<dbReference type="EC" id="5.4.99.12" evidence="12"/>
<evidence type="ECO:0000256" key="4">
    <source>
        <dbReference type="ARBA" id="ARBA00022664"/>
    </source>
</evidence>
<keyword evidence="6" id="KW-0413">Isomerase</keyword>
<dbReference type="EMBL" id="CAJFDI010000006">
    <property type="protein sequence ID" value="CAD5234512.1"/>
    <property type="molecule type" value="Genomic_DNA"/>
</dbReference>
<feature type="domain" description="Pseudouridine synthase I TruA alpha/beta" evidence="21">
    <location>
        <begin position="211"/>
        <end position="321"/>
    </location>
</feature>
<evidence type="ECO:0000256" key="18">
    <source>
        <dbReference type="PIRSR" id="PIRSR641708-1"/>
    </source>
</evidence>
<evidence type="ECO:0000256" key="14">
    <source>
        <dbReference type="ARBA" id="ARBA00075153"/>
    </source>
</evidence>
<evidence type="ECO:0000256" key="19">
    <source>
        <dbReference type="PIRSR" id="PIRSR641708-2"/>
    </source>
</evidence>
<dbReference type="PANTHER" id="PTHR11142:SF4">
    <property type="entry name" value="PSEUDOURIDYLATE SYNTHASE 1 HOMOLOG"/>
    <property type="match status" value="1"/>
</dbReference>
<evidence type="ECO:0000313" key="25">
    <source>
        <dbReference type="Proteomes" id="UP000659654"/>
    </source>
</evidence>
<dbReference type="OrthoDB" id="10256309at2759"/>
<dbReference type="GO" id="GO:0006397">
    <property type="term" value="P:mRNA processing"/>
    <property type="evidence" value="ECO:0007669"/>
    <property type="project" value="UniProtKB-KW"/>
</dbReference>
<evidence type="ECO:0000256" key="3">
    <source>
        <dbReference type="ARBA" id="ARBA00009375"/>
    </source>
</evidence>
<reference evidence="23" key="2">
    <citation type="submission" date="2020-08" db="EMBL/GenBank/DDBJ databases">
        <authorList>
            <person name="Kikuchi T."/>
        </authorList>
    </citation>
    <scope>NUCLEOTIDE SEQUENCE</scope>
    <source>
        <strain evidence="22">Ka4C1</strain>
    </source>
</reference>
<dbReference type="SMR" id="A0A1I7SMQ8"/>
<dbReference type="Proteomes" id="UP000659654">
    <property type="component" value="Unassembled WGS sequence"/>
</dbReference>
<dbReference type="FunFam" id="3.30.70.580:FF:000002">
    <property type="entry name" value="tRNA pseudouridine synthase"/>
    <property type="match status" value="1"/>
</dbReference>
<evidence type="ECO:0000256" key="15">
    <source>
        <dbReference type="ARBA" id="ARBA00079087"/>
    </source>
</evidence>
<feature type="region of interest" description="Disordered" evidence="20">
    <location>
        <begin position="382"/>
        <end position="455"/>
    </location>
</feature>
<dbReference type="InterPro" id="IPR001406">
    <property type="entry name" value="PsdUridine_synth_TruA"/>
</dbReference>
<accession>A0A1I7SMQ8</accession>
<dbReference type="Pfam" id="PF01416">
    <property type="entry name" value="PseudoU_synth_1"/>
    <property type="match status" value="1"/>
</dbReference>
<dbReference type="AlphaFoldDB" id="A0A1I7SMQ8"/>
<evidence type="ECO:0000256" key="5">
    <source>
        <dbReference type="ARBA" id="ARBA00022694"/>
    </source>
</evidence>
<dbReference type="GO" id="GO:0003723">
    <property type="term" value="F:RNA binding"/>
    <property type="evidence" value="ECO:0007669"/>
    <property type="project" value="InterPro"/>
</dbReference>
<evidence type="ECO:0000259" key="21">
    <source>
        <dbReference type="Pfam" id="PF01416"/>
    </source>
</evidence>
<dbReference type="Gene3D" id="3.30.70.660">
    <property type="entry name" value="Pseudouridine synthase I, catalytic domain, C-terminal subdomain"/>
    <property type="match status" value="1"/>
</dbReference>
<dbReference type="SUPFAM" id="SSF55120">
    <property type="entry name" value="Pseudouridine synthase"/>
    <property type="match status" value="1"/>
</dbReference>
<feature type="binding site" evidence="19">
    <location>
        <position position="176"/>
    </location>
    <ligand>
        <name>substrate</name>
    </ligand>
</feature>
<evidence type="ECO:0000256" key="1">
    <source>
        <dbReference type="ARBA" id="ARBA00001166"/>
    </source>
</evidence>
<proteinExistence type="inferred from homology"/>
<evidence type="ECO:0000313" key="24">
    <source>
        <dbReference type="Proteomes" id="UP000095284"/>
    </source>
</evidence>
<organism evidence="24 26">
    <name type="scientific">Bursaphelenchus xylophilus</name>
    <name type="common">Pinewood nematode worm</name>
    <name type="synonym">Aphelenchoides xylophilus</name>
    <dbReference type="NCBI Taxonomy" id="6326"/>
    <lineage>
        <taxon>Eukaryota</taxon>
        <taxon>Metazoa</taxon>
        <taxon>Ecdysozoa</taxon>
        <taxon>Nematoda</taxon>
        <taxon>Chromadorea</taxon>
        <taxon>Rhabditida</taxon>
        <taxon>Tylenchina</taxon>
        <taxon>Tylenchomorpha</taxon>
        <taxon>Aphelenchoidea</taxon>
        <taxon>Aphelenchoididae</taxon>
        <taxon>Bursaphelenchus</taxon>
    </lineage>
</organism>
<dbReference type="PANTHER" id="PTHR11142">
    <property type="entry name" value="PSEUDOURIDYLATE SYNTHASE"/>
    <property type="match status" value="1"/>
</dbReference>
<evidence type="ECO:0000313" key="23">
    <source>
        <dbReference type="EMBL" id="CAG9130318.1"/>
    </source>
</evidence>